<name>M4IU67_CALTB</name>
<keyword evidence="2" id="KW-0934">Plastid</keyword>
<gene>
    <name evidence="2" type="primary">ORF456</name>
</gene>
<accession>M4IU67</accession>
<evidence type="ECO:0000313" key="2">
    <source>
        <dbReference type="EMBL" id="AGA63853.1"/>
    </source>
</evidence>
<keyword evidence="2" id="KW-0150">Chloroplast</keyword>
<keyword evidence="2" id="KW-0695">RNA-directed DNA polymerase</keyword>
<keyword evidence="2" id="KW-0548">Nucleotidyltransferase</keyword>
<protein>
    <submittedName>
        <fullName evidence="2">Putative group II intron reverse transcriptase/maturase protein</fullName>
    </submittedName>
</protein>
<feature type="transmembrane region" description="Helical" evidence="1">
    <location>
        <begin position="45"/>
        <end position="63"/>
    </location>
</feature>
<keyword evidence="1" id="KW-1133">Transmembrane helix</keyword>
<dbReference type="GO" id="GO:0003964">
    <property type="term" value="F:RNA-directed DNA polymerase activity"/>
    <property type="evidence" value="ECO:0007669"/>
    <property type="project" value="UniProtKB-KW"/>
</dbReference>
<feature type="transmembrane region" description="Helical" evidence="1">
    <location>
        <begin position="119"/>
        <end position="138"/>
    </location>
</feature>
<evidence type="ECO:0000256" key="1">
    <source>
        <dbReference type="SAM" id="Phobius"/>
    </source>
</evidence>
<geneLocation type="chloroplast" evidence="2"/>
<reference evidence="2" key="1">
    <citation type="journal article" date="2013" name="PLoS ONE">
        <title>Evolution of red algal plastid genomes: ancient architectures, introns, horizontal gene transfer, and taxonomic utility of plastid markers.</title>
        <authorList>
            <person name="Janouskovec J."/>
            <person name="Liu S.-L."/>
            <person name="Martone P.T."/>
            <person name="Carre W."/>
            <person name="Leblanc C."/>
            <person name="Collen J."/>
            <person name="Keeling P.J."/>
        </authorList>
    </citation>
    <scope>NUCLEOTIDE SEQUENCE</scope>
</reference>
<proteinExistence type="predicted"/>
<dbReference type="AlphaFoldDB" id="M4IU67"/>
<organism evidence="2">
    <name type="scientific">Calliarthron tuberculosum</name>
    <name type="common">Coralline red alga</name>
    <name type="synonym">Corallina tuberculosa</name>
    <dbReference type="NCBI Taxonomy" id="48942"/>
    <lineage>
        <taxon>Eukaryota</taxon>
        <taxon>Rhodophyta</taxon>
        <taxon>Florideophyceae</taxon>
        <taxon>Corallinophycidae</taxon>
        <taxon>Corallinales</taxon>
        <taxon>Corallinaceae</taxon>
        <taxon>Corallinoideae</taxon>
        <taxon>Calliarthron</taxon>
    </lineage>
</organism>
<dbReference type="GeneID" id="15329215"/>
<sequence>MSRGLSRNNNKLVWQDIDINDLIQYIDNLKSRIYKAFIQKSIKNIHSWQLHFIGSPLVIYLALKQKIESSDMIFSSFELGYVVLFFNCVDISTLIFFIYSRKSNYLLFKKKIDYLIVDVRYRVINWILEIYIDYLYYINNFSFLRIYKNSILYALSNSGHSDCRYAININLVDCIYSINIFSLINKLYVIDHIKKDLYRLLGKGIFFKVMIMLHLSEGFSVLEKGRLSLVKKIIELLILTWCYEISIMFSLENNLDLTQAIIIIPDMYHLLVMCQQPNQLYSWKKYLVYLLISNGVKLRSIGDILPISLLQGINFKHDFIIVNYQLFSTNFIIRPSLYYQFTLLKLISIILKKSRSKPSFLLIIRLNKLLLVWSQGSSKKCKKIFLLLDYLIYLKIKCFVKYKKNNLVQKKVYLQYLIKLPHYLKYSMKKASSCFSTNVNNELYYRQYCMFKLSCL</sequence>
<keyword evidence="1" id="KW-0812">Transmembrane</keyword>
<keyword evidence="1" id="KW-0472">Membrane</keyword>
<dbReference type="RefSeq" id="YP_007878242.1">
    <property type="nucleotide sequence ID" value="NC_021075.1"/>
</dbReference>
<dbReference type="EMBL" id="KC153978">
    <property type="protein sequence ID" value="AGA63853.1"/>
    <property type="molecule type" value="Genomic_DNA"/>
</dbReference>
<feature type="transmembrane region" description="Helical" evidence="1">
    <location>
        <begin position="79"/>
        <end position="99"/>
    </location>
</feature>
<keyword evidence="2" id="KW-0808">Transferase</keyword>